<dbReference type="AlphaFoldDB" id="A0A543GAI2"/>
<dbReference type="PANTHER" id="PTHR43441:SF10">
    <property type="entry name" value="ACETYLTRANSFERASE"/>
    <property type="match status" value="1"/>
</dbReference>
<dbReference type="PROSITE" id="PS51186">
    <property type="entry name" value="GNAT"/>
    <property type="match status" value="1"/>
</dbReference>
<feature type="domain" description="N-acetyltransferase" evidence="1">
    <location>
        <begin position="70"/>
        <end position="226"/>
    </location>
</feature>
<evidence type="ECO:0000259" key="1">
    <source>
        <dbReference type="PROSITE" id="PS51186"/>
    </source>
</evidence>
<gene>
    <name evidence="2" type="ORF">FB388_0429</name>
</gene>
<dbReference type="SUPFAM" id="SSF55729">
    <property type="entry name" value="Acyl-CoA N-acyltransferases (Nat)"/>
    <property type="match status" value="1"/>
</dbReference>
<proteinExistence type="predicted"/>
<comment type="caution">
    <text evidence="2">The sequence shown here is derived from an EMBL/GenBank/DDBJ whole genome shotgun (WGS) entry which is preliminary data.</text>
</comment>
<name>A0A543GAI2_9PSEU</name>
<dbReference type="InterPro" id="IPR000182">
    <property type="entry name" value="GNAT_dom"/>
</dbReference>
<keyword evidence="2" id="KW-0808">Transferase</keyword>
<evidence type="ECO:0000313" key="3">
    <source>
        <dbReference type="Proteomes" id="UP000319818"/>
    </source>
</evidence>
<keyword evidence="3" id="KW-1185">Reference proteome</keyword>
<dbReference type="Pfam" id="PF13302">
    <property type="entry name" value="Acetyltransf_3"/>
    <property type="match status" value="1"/>
</dbReference>
<accession>A0A543GAI2</accession>
<dbReference type="GO" id="GO:0005737">
    <property type="term" value="C:cytoplasm"/>
    <property type="evidence" value="ECO:0007669"/>
    <property type="project" value="TreeGrafter"/>
</dbReference>
<dbReference type="GO" id="GO:0008999">
    <property type="term" value="F:protein-N-terminal-alanine acetyltransferase activity"/>
    <property type="evidence" value="ECO:0007669"/>
    <property type="project" value="TreeGrafter"/>
</dbReference>
<reference evidence="2 3" key="1">
    <citation type="submission" date="2019-06" db="EMBL/GenBank/DDBJ databases">
        <title>Sequencing the genomes of 1000 actinobacteria strains.</title>
        <authorList>
            <person name="Klenk H.-P."/>
        </authorList>
    </citation>
    <scope>NUCLEOTIDE SEQUENCE [LARGE SCALE GENOMIC DNA]</scope>
    <source>
        <strain evidence="2 3">DSM 45511</strain>
    </source>
</reference>
<evidence type="ECO:0000313" key="2">
    <source>
        <dbReference type="EMBL" id="TQM43088.1"/>
    </source>
</evidence>
<dbReference type="EMBL" id="VFPH01000001">
    <property type="protein sequence ID" value="TQM43088.1"/>
    <property type="molecule type" value="Genomic_DNA"/>
</dbReference>
<dbReference type="Gene3D" id="3.40.630.30">
    <property type="match status" value="1"/>
</dbReference>
<protein>
    <submittedName>
        <fullName evidence="2">Ribosomal-protein-alanine N-acetyltransferase</fullName>
    </submittedName>
</protein>
<sequence length="269" mass="30045">MSRPGSSISQMHNLLRVATRFYLRPVRRVFDDTRHHAVRRTWGVRLGPQPVMGHEIVLRSPRFGDAEQWRRVRTRERERIEPWWASSPLTWEERHADAQWASDLLQARREARAGRALPLVVEIDGQLAGQCSLEWIAPHTSTAEMGIWMDSRWARRGLSPVAAAMMVDYAVFDLGLHRLIAPIGAGNAAAIAGARKLGMRFEGTMSGFLDVGGVRRDHQLWALTREGIPAGGLAAAMLQSAMDRGPACDADLSGRPPVVRRHVSRRTGD</sequence>
<dbReference type="InterPro" id="IPR051908">
    <property type="entry name" value="Ribosomal_N-acetyltransferase"/>
</dbReference>
<dbReference type="InterPro" id="IPR016181">
    <property type="entry name" value="Acyl_CoA_acyltransferase"/>
</dbReference>
<dbReference type="PANTHER" id="PTHR43441">
    <property type="entry name" value="RIBOSOMAL-PROTEIN-SERINE ACETYLTRANSFERASE"/>
    <property type="match status" value="1"/>
</dbReference>
<dbReference type="GO" id="GO:1990189">
    <property type="term" value="F:protein N-terminal-serine acetyltransferase activity"/>
    <property type="evidence" value="ECO:0007669"/>
    <property type="project" value="TreeGrafter"/>
</dbReference>
<organism evidence="2 3">
    <name type="scientific">Pseudonocardia cypriaca</name>
    <dbReference type="NCBI Taxonomy" id="882449"/>
    <lineage>
        <taxon>Bacteria</taxon>
        <taxon>Bacillati</taxon>
        <taxon>Actinomycetota</taxon>
        <taxon>Actinomycetes</taxon>
        <taxon>Pseudonocardiales</taxon>
        <taxon>Pseudonocardiaceae</taxon>
        <taxon>Pseudonocardia</taxon>
    </lineage>
</organism>
<dbReference type="Proteomes" id="UP000319818">
    <property type="component" value="Unassembled WGS sequence"/>
</dbReference>